<dbReference type="RefSeq" id="WP_179168067.1">
    <property type="nucleotide sequence ID" value="NZ_CP058529.1"/>
</dbReference>
<dbReference type="Proteomes" id="UP000509750">
    <property type="component" value="Chromosome"/>
</dbReference>
<evidence type="ECO:0000313" key="2">
    <source>
        <dbReference type="Proteomes" id="UP000509750"/>
    </source>
</evidence>
<reference evidence="1 2" key="1">
    <citation type="submission" date="2020-07" db="EMBL/GenBank/DDBJ databases">
        <title>Gai3-2, isolated from salt lake.</title>
        <authorList>
            <person name="Cui H."/>
            <person name="Shi X."/>
        </authorList>
    </citation>
    <scope>NUCLEOTIDE SEQUENCE [LARGE SCALE GENOMIC DNA]</scope>
    <source>
        <strain evidence="1 2">Gai3-2</strain>
    </source>
</reference>
<organism evidence="1 2">
    <name type="scientific">Halorarum halophilum</name>
    <dbReference type="NCBI Taxonomy" id="2743090"/>
    <lineage>
        <taxon>Archaea</taxon>
        <taxon>Methanobacteriati</taxon>
        <taxon>Methanobacteriota</taxon>
        <taxon>Stenosarchaea group</taxon>
        <taxon>Halobacteria</taxon>
        <taxon>Halobacteriales</taxon>
        <taxon>Haloferacaceae</taxon>
        <taxon>Halorarum</taxon>
    </lineage>
</organism>
<protein>
    <submittedName>
        <fullName evidence="1">Uncharacterized protein</fullName>
    </submittedName>
</protein>
<evidence type="ECO:0000313" key="1">
    <source>
        <dbReference type="EMBL" id="QLG26492.1"/>
    </source>
</evidence>
<proteinExistence type="predicted"/>
<dbReference type="Pfam" id="PF23922">
    <property type="entry name" value="DUF7261"/>
    <property type="match status" value="1"/>
</dbReference>
<dbReference type="GeneID" id="56027683"/>
<name>A0A7D5GAD4_9EURY</name>
<keyword evidence="2" id="KW-1185">Reference proteome</keyword>
<dbReference type="KEGG" id="halg:HUG10_02580"/>
<dbReference type="InterPro" id="IPR055685">
    <property type="entry name" value="DUF7261"/>
</dbReference>
<gene>
    <name evidence="1" type="ORF">HUG10_02580</name>
</gene>
<accession>A0A7D5GAD4</accession>
<dbReference type="OrthoDB" id="238714at2157"/>
<sequence length="320" mass="33894">MAHLRGADRGQLMLVGALALAVLFVSFAFLLNAAIYTETIASRGTGVEADTVVGYRNAAVDATGGTIDRLSAGENRSYDSLHGNLTTAVGDWDRGTARQYAIEGDAPSVEVVSVTNGTRVVQNGTRNFTDADGAANWTLAEDVRTRNYTMTVEGNDLAQSSQSDVLNGNTDGAFNFTFENASGNYSIYVYESGGEVELRAEDPDGNDVGSCTRSSGQVEVDFTAGTVDGADCDALDFYRALEGSYELRYANADHVSGTYATTVDAEHDELVGGHYAAYGGDGPFRSTAIYAVDIEVVLRSASVYYRNEGTVAPGAPKVRP</sequence>
<dbReference type="AlphaFoldDB" id="A0A7D5GAD4"/>
<dbReference type="EMBL" id="CP058529">
    <property type="protein sequence ID" value="QLG26492.1"/>
    <property type="molecule type" value="Genomic_DNA"/>
</dbReference>